<feature type="compositionally biased region" description="Pro residues" evidence="1">
    <location>
        <begin position="496"/>
        <end position="511"/>
    </location>
</feature>
<feature type="region of interest" description="Disordered" evidence="1">
    <location>
        <begin position="491"/>
        <end position="514"/>
    </location>
</feature>
<evidence type="ECO:0008006" key="3">
    <source>
        <dbReference type="Google" id="ProtNLM"/>
    </source>
</evidence>
<name>A0A7S3C655_9VIRI</name>
<organism evidence="2">
    <name type="scientific">Prasinoderma singulare</name>
    <dbReference type="NCBI Taxonomy" id="676789"/>
    <lineage>
        <taxon>Eukaryota</taxon>
        <taxon>Viridiplantae</taxon>
        <taxon>Prasinodermophyta</taxon>
        <taxon>Prasinodermophyceae</taxon>
        <taxon>Prasinodermales</taxon>
        <taxon>Prasinodermaceae</taxon>
        <taxon>Prasinoderma</taxon>
    </lineage>
</organism>
<dbReference type="InterPro" id="IPR027417">
    <property type="entry name" value="P-loop_NTPase"/>
</dbReference>
<sequence>MKSTRVQPSGAVVLTTSLEGAASSPPAHARATRRAPRRVRADGSGTPRSCLALATRISVAAAAALPYARAAAEECPALGVVTVMGHRRGALAVALLAAAALHYAPADASPLQANWSASEQLAPSAWRPDACQLPALRLDGPPRGADQSQAWEQRIRDVFPVFSSRVERRPRAAPARRPQALFFHMSFTGGSTLCRAARRNAMRTASNRYNCNVGPLGSARELELRYADQAQQCQLLKRQYAEVDFVGVEGALPDQGLWWGRELYTMTIVRHPRSYWLSKWRHFVGDPRRQAQLQASGMANASFGLFLNRTGVQGDFVRRLQGNRHFHELWGGYLRTEEHLYAAMQRLVQFDAVLLTERLGETIRTVQCSLGWQHADLDGALYKGSGRGAKEGVGGRDSAADWQRHPALRDDPEAADALERLIAPDLRLYELAIVLTEMQAEGYRVEGMEPMARGACEAGDCAACACSRWVVTSYPRSDAECKGTTAEKAIQAYAQPEPPPPAVASPPPPLPAAGLLREMRARKELANDER</sequence>
<feature type="region of interest" description="Disordered" evidence="1">
    <location>
        <begin position="15"/>
        <end position="45"/>
    </location>
</feature>
<proteinExistence type="predicted"/>
<dbReference type="AlphaFoldDB" id="A0A7S3C655"/>
<evidence type="ECO:0000256" key="1">
    <source>
        <dbReference type="SAM" id="MobiDB-lite"/>
    </source>
</evidence>
<dbReference type="EMBL" id="HBHY01023074">
    <property type="protein sequence ID" value="CAE0154734.1"/>
    <property type="molecule type" value="Transcribed_RNA"/>
</dbReference>
<reference evidence="2" key="1">
    <citation type="submission" date="2021-01" db="EMBL/GenBank/DDBJ databases">
        <authorList>
            <person name="Corre E."/>
            <person name="Pelletier E."/>
            <person name="Niang G."/>
            <person name="Scheremetjew M."/>
            <person name="Finn R."/>
            <person name="Kale V."/>
            <person name="Holt S."/>
            <person name="Cochrane G."/>
            <person name="Meng A."/>
            <person name="Brown T."/>
            <person name="Cohen L."/>
        </authorList>
    </citation>
    <scope>NUCLEOTIDE SEQUENCE</scope>
    <source>
        <strain evidence="2">RCC927</strain>
    </source>
</reference>
<gene>
    <name evidence="2" type="ORF">PSIN1315_LOCUS14811</name>
</gene>
<evidence type="ECO:0000313" key="2">
    <source>
        <dbReference type="EMBL" id="CAE0154734.1"/>
    </source>
</evidence>
<accession>A0A7S3C655</accession>
<protein>
    <recommendedName>
        <fullName evidence="3">Sulfotransferase</fullName>
    </recommendedName>
</protein>
<dbReference type="Gene3D" id="3.40.50.300">
    <property type="entry name" value="P-loop containing nucleotide triphosphate hydrolases"/>
    <property type="match status" value="1"/>
</dbReference>